<feature type="compositionally biased region" description="Low complexity" evidence="1">
    <location>
        <begin position="71"/>
        <end position="80"/>
    </location>
</feature>
<proteinExistence type="predicted"/>
<accession>A0A8J3GJU7</accession>
<protein>
    <submittedName>
        <fullName evidence="2">Uncharacterized protein</fullName>
    </submittedName>
</protein>
<gene>
    <name evidence="2" type="ORF">GCM10016234_10630</name>
</gene>
<dbReference type="RefSeq" id="WP_189502254.1">
    <property type="nucleotide sequence ID" value="NZ_BMZQ01000001.1"/>
</dbReference>
<reference evidence="2" key="2">
    <citation type="submission" date="2020-09" db="EMBL/GenBank/DDBJ databases">
        <authorList>
            <person name="Sun Q."/>
            <person name="Kim S."/>
        </authorList>
    </citation>
    <scope>NUCLEOTIDE SEQUENCE</scope>
    <source>
        <strain evidence="2">KCTC 42249</strain>
    </source>
</reference>
<dbReference type="Proteomes" id="UP000630142">
    <property type="component" value="Unassembled WGS sequence"/>
</dbReference>
<sequence length="80" mass="8388">MSESIAVPRSNASKADKAEATTRAAQQIMSAEVNARETKTQKLREARMAKEAAEAKIAAADTKRKPKTRAKSAASASAAA</sequence>
<evidence type="ECO:0000256" key="1">
    <source>
        <dbReference type="SAM" id="MobiDB-lite"/>
    </source>
</evidence>
<organism evidence="2 3">
    <name type="scientific">Tianweitania populi</name>
    <dbReference type="NCBI Taxonomy" id="1607949"/>
    <lineage>
        <taxon>Bacteria</taxon>
        <taxon>Pseudomonadati</taxon>
        <taxon>Pseudomonadota</taxon>
        <taxon>Alphaproteobacteria</taxon>
        <taxon>Hyphomicrobiales</taxon>
        <taxon>Phyllobacteriaceae</taxon>
        <taxon>Tianweitania</taxon>
    </lineage>
</organism>
<comment type="caution">
    <text evidence="2">The sequence shown here is derived from an EMBL/GenBank/DDBJ whole genome shotgun (WGS) entry which is preliminary data.</text>
</comment>
<name>A0A8J3GJU7_9HYPH</name>
<feature type="region of interest" description="Disordered" evidence="1">
    <location>
        <begin position="56"/>
        <end position="80"/>
    </location>
</feature>
<evidence type="ECO:0000313" key="2">
    <source>
        <dbReference type="EMBL" id="GHD09655.1"/>
    </source>
</evidence>
<dbReference type="EMBL" id="BMZQ01000001">
    <property type="protein sequence ID" value="GHD09655.1"/>
    <property type="molecule type" value="Genomic_DNA"/>
</dbReference>
<dbReference type="AlphaFoldDB" id="A0A8J3GJU7"/>
<keyword evidence="3" id="KW-1185">Reference proteome</keyword>
<reference evidence="2" key="1">
    <citation type="journal article" date="2014" name="Int. J. Syst. Evol. Microbiol.">
        <title>Complete genome sequence of Corynebacterium casei LMG S-19264T (=DSM 44701T), isolated from a smear-ripened cheese.</title>
        <authorList>
            <consortium name="US DOE Joint Genome Institute (JGI-PGF)"/>
            <person name="Walter F."/>
            <person name="Albersmeier A."/>
            <person name="Kalinowski J."/>
            <person name="Ruckert C."/>
        </authorList>
    </citation>
    <scope>NUCLEOTIDE SEQUENCE</scope>
    <source>
        <strain evidence="2">KCTC 42249</strain>
    </source>
</reference>
<feature type="region of interest" description="Disordered" evidence="1">
    <location>
        <begin position="1"/>
        <end position="23"/>
    </location>
</feature>
<evidence type="ECO:0000313" key="3">
    <source>
        <dbReference type="Proteomes" id="UP000630142"/>
    </source>
</evidence>